<keyword evidence="3" id="KW-1133">Transmembrane helix</keyword>
<name>A0A195BLQ8_9HYME</name>
<keyword evidence="2" id="KW-0677">Repeat</keyword>
<keyword evidence="6" id="KW-1185">Reference proteome</keyword>
<feature type="transmembrane region" description="Helical" evidence="3">
    <location>
        <begin position="21"/>
        <end position="41"/>
    </location>
</feature>
<dbReference type="PROSITE" id="PS50222">
    <property type="entry name" value="EF_HAND_2"/>
    <property type="match status" value="2"/>
</dbReference>
<dbReference type="InterPro" id="IPR002048">
    <property type="entry name" value="EF_hand_dom"/>
</dbReference>
<evidence type="ECO:0000256" key="2">
    <source>
        <dbReference type="ARBA" id="ARBA00022737"/>
    </source>
</evidence>
<evidence type="ECO:0000313" key="5">
    <source>
        <dbReference type="EMBL" id="KYM86677.1"/>
    </source>
</evidence>
<evidence type="ECO:0000256" key="1">
    <source>
        <dbReference type="ARBA" id="ARBA00022723"/>
    </source>
</evidence>
<dbReference type="SUPFAM" id="SSF47473">
    <property type="entry name" value="EF-hand"/>
    <property type="match status" value="2"/>
</dbReference>
<sequence>VKIKFPQKVRRAFCKQELTCLRFLRWTILVPLVIYMSLLFVKYNKSVPLKSLSTPSNRDKEGAAMDSLFFELEAVTADKKNLAGYKDAGIDRRGNDETIQIVEVENRQDPRSLLEDIFRRADTDENELLDIQELAKWIHAKITEHITRAMRENVGLFTAIDNNPRNGEVSWEEYHAYFLRTHGFSETYINSHDKKHSEMPRTLKESIMRDRARWAEAARNDPEKLALDEFLAFTHPESSHRALLQMVEDLFEKFDRDGDEQLTEDEFSDLPSEGVGLDLREDRQQAIGGSEDRRKEFRHLIDKNKNGKADRTELLMYIDPRNPRHAIQEAQHLITLSDTNLDGKLDLLEILSKMDLFLDSKMVDTEKSFHDEFR</sequence>
<gene>
    <name evidence="5" type="ORF">ALC53_03827</name>
</gene>
<dbReference type="Gene3D" id="1.10.238.10">
    <property type="entry name" value="EF-hand"/>
    <property type="match status" value="3"/>
</dbReference>
<dbReference type="GO" id="GO:0005509">
    <property type="term" value="F:calcium ion binding"/>
    <property type="evidence" value="ECO:0007669"/>
    <property type="project" value="InterPro"/>
</dbReference>
<reference evidence="5 6" key="1">
    <citation type="submission" date="2015-09" db="EMBL/GenBank/DDBJ databases">
        <title>Atta colombica WGS genome.</title>
        <authorList>
            <person name="Nygaard S."/>
            <person name="Hu H."/>
            <person name="Boomsma J."/>
            <person name="Zhang G."/>
        </authorList>
    </citation>
    <scope>NUCLEOTIDE SEQUENCE [LARGE SCALE GENOMIC DNA]</scope>
    <source>
        <strain evidence="5">Treedump-2</strain>
        <tissue evidence="5">Whole body</tissue>
    </source>
</reference>
<organism evidence="5 6">
    <name type="scientific">Atta colombica</name>
    <dbReference type="NCBI Taxonomy" id="520822"/>
    <lineage>
        <taxon>Eukaryota</taxon>
        <taxon>Metazoa</taxon>
        <taxon>Ecdysozoa</taxon>
        <taxon>Arthropoda</taxon>
        <taxon>Hexapoda</taxon>
        <taxon>Insecta</taxon>
        <taxon>Pterygota</taxon>
        <taxon>Neoptera</taxon>
        <taxon>Endopterygota</taxon>
        <taxon>Hymenoptera</taxon>
        <taxon>Apocrita</taxon>
        <taxon>Aculeata</taxon>
        <taxon>Formicoidea</taxon>
        <taxon>Formicidae</taxon>
        <taxon>Myrmicinae</taxon>
        <taxon>Atta</taxon>
    </lineage>
</organism>
<evidence type="ECO:0000313" key="6">
    <source>
        <dbReference type="Proteomes" id="UP000078540"/>
    </source>
</evidence>
<keyword evidence="1" id="KW-0479">Metal-binding</keyword>
<dbReference type="AlphaFoldDB" id="A0A195BLQ8"/>
<feature type="domain" description="EF-hand" evidence="4">
    <location>
        <begin position="242"/>
        <end position="277"/>
    </location>
</feature>
<keyword evidence="3" id="KW-0472">Membrane</keyword>
<dbReference type="SMART" id="SM00054">
    <property type="entry name" value="EFh"/>
    <property type="match status" value="3"/>
</dbReference>
<protein>
    <submittedName>
        <fullName evidence="5">45 kDa calcium-binding protein</fullName>
    </submittedName>
</protein>
<dbReference type="GO" id="GO:0005783">
    <property type="term" value="C:endoplasmic reticulum"/>
    <property type="evidence" value="ECO:0007669"/>
    <property type="project" value="TreeGrafter"/>
</dbReference>
<dbReference type="EMBL" id="KQ976439">
    <property type="protein sequence ID" value="KYM86677.1"/>
    <property type="molecule type" value="Genomic_DNA"/>
</dbReference>
<dbReference type="PANTHER" id="PTHR10827:SF98">
    <property type="entry name" value="45 KDA CALCIUM-BINDING PROTEIN"/>
    <property type="match status" value="1"/>
</dbReference>
<keyword evidence="3" id="KW-0812">Transmembrane</keyword>
<evidence type="ECO:0000259" key="4">
    <source>
        <dbReference type="PROSITE" id="PS50222"/>
    </source>
</evidence>
<accession>A0A195BLQ8</accession>
<evidence type="ECO:0000256" key="3">
    <source>
        <dbReference type="SAM" id="Phobius"/>
    </source>
</evidence>
<dbReference type="Proteomes" id="UP000078540">
    <property type="component" value="Unassembled WGS sequence"/>
</dbReference>
<dbReference type="PANTHER" id="PTHR10827">
    <property type="entry name" value="RETICULOCALBIN"/>
    <property type="match status" value="1"/>
</dbReference>
<feature type="non-terminal residue" evidence="5">
    <location>
        <position position="1"/>
    </location>
</feature>
<proteinExistence type="predicted"/>
<dbReference type="InterPro" id="IPR011992">
    <property type="entry name" value="EF-hand-dom_pair"/>
</dbReference>
<dbReference type="GO" id="GO:0017156">
    <property type="term" value="P:calcium-ion regulated exocytosis"/>
    <property type="evidence" value="ECO:0007669"/>
    <property type="project" value="TreeGrafter"/>
</dbReference>
<feature type="domain" description="EF-hand" evidence="4">
    <location>
        <begin position="109"/>
        <end position="144"/>
    </location>
</feature>